<dbReference type="RefSeq" id="WP_275311494.1">
    <property type="nucleotide sequence ID" value="NZ_CP095749.1"/>
</dbReference>
<keyword evidence="2" id="KW-1185">Reference proteome</keyword>
<dbReference type="InterPro" id="IPR036514">
    <property type="entry name" value="SGNH_hydro_sf"/>
</dbReference>
<sequence length="73" mass="7674">MHAPQQGWQDEVNQAVKDVAAKNSSHVAVADWDQAVSSHTDLLANDDIHPVPGGGKIYADTVAAALAELKGSR</sequence>
<dbReference type="EMBL" id="CP095749">
    <property type="protein sequence ID" value="WEB45309.1"/>
    <property type="molecule type" value="Genomic_DNA"/>
</dbReference>
<protein>
    <recommendedName>
        <fullName evidence="3">GDSL-like Lipase/Acylhydrolase family protein</fullName>
    </recommendedName>
</protein>
<reference evidence="1 2" key="1">
    <citation type="submission" date="2022-03" db="EMBL/GenBank/DDBJ databases">
        <title>Streptomyces yunnanensis P86,complete genome.</title>
        <authorList>
            <person name="Chen S."/>
            <person name="Zhang Q."/>
        </authorList>
    </citation>
    <scope>NUCLEOTIDE SEQUENCE [LARGE SCALE GENOMIC DNA]</scope>
    <source>
        <strain evidence="1 2">P86</strain>
    </source>
</reference>
<evidence type="ECO:0008006" key="3">
    <source>
        <dbReference type="Google" id="ProtNLM"/>
    </source>
</evidence>
<proteinExistence type="predicted"/>
<evidence type="ECO:0000313" key="2">
    <source>
        <dbReference type="Proteomes" id="UP001218629"/>
    </source>
</evidence>
<dbReference type="SUPFAM" id="SSF52266">
    <property type="entry name" value="SGNH hydrolase"/>
    <property type="match status" value="1"/>
</dbReference>
<evidence type="ECO:0000313" key="1">
    <source>
        <dbReference type="EMBL" id="WEB45309.1"/>
    </source>
</evidence>
<organism evidence="1 2">
    <name type="scientific">Streptomyces yunnanensis</name>
    <dbReference type="NCBI Taxonomy" id="156453"/>
    <lineage>
        <taxon>Bacteria</taxon>
        <taxon>Bacillati</taxon>
        <taxon>Actinomycetota</taxon>
        <taxon>Actinomycetes</taxon>
        <taxon>Kitasatosporales</taxon>
        <taxon>Streptomycetaceae</taxon>
        <taxon>Streptomyces</taxon>
    </lineage>
</organism>
<name>A0ABY8AJV2_9ACTN</name>
<gene>
    <name evidence="1" type="ORF">MOV08_42455</name>
</gene>
<accession>A0ABY8AJV2</accession>
<dbReference type="Gene3D" id="3.40.50.1110">
    <property type="entry name" value="SGNH hydrolase"/>
    <property type="match status" value="1"/>
</dbReference>
<dbReference type="Proteomes" id="UP001218629">
    <property type="component" value="Chromosome"/>
</dbReference>